<keyword evidence="4" id="KW-0804">Transcription</keyword>
<evidence type="ECO:0000256" key="1">
    <source>
        <dbReference type="ARBA" id="ARBA00004123"/>
    </source>
</evidence>
<dbReference type="Pfam" id="PF02365">
    <property type="entry name" value="NAM"/>
    <property type="match status" value="1"/>
</dbReference>
<evidence type="ECO:0000313" key="9">
    <source>
        <dbReference type="Proteomes" id="UP000235220"/>
    </source>
</evidence>
<dbReference type="PANTHER" id="PTHR31989">
    <property type="entry name" value="NAC DOMAIN-CONTAINING PROTEIN 82-RELATED"/>
    <property type="match status" value="1"/>
</dbReference>
<keyword evidence="7" id="KW-0732">Signal</keyword>
<dbReference type="AlphaFoldDB" id="A0A2I4EQ96"/>
<evidence type="ECO:0000256" key="7">
    <source>
        <dbReference type="SAM" id="SignalP"/>
    </source>
</evidence>
<keyword evidence="3" id="KW-0238">DNA-binding</keyword>
<proteinExistence type="predicted"/>
<feature type="region of interest" description="Disordered" evidence="6">
    <location>
        <begin position="298"/>
        <end position="318"/>
    </location>
</feature>
<organism evidence="9 10">
    <name type="scientific">Juglans regia</name>
    <name type="common">English walnut</name>
    <dbReference type="NCBI Taxonomy" id="51240"/>
    <lineage>
        <taxon>Eukaryota</taxon>
        <taxon>Viridiplantae</taxon>
        <taxon>Streptophyta</taxon>
        <taxon>Embryophyta</taxon>
        <taxon>Tracheophyta</taxon>
        <taxon>Spermatophyta</taxon>
        <taxon>Magnoliopsida</taxon>
        <taxon>eudicotyledons</taxon>
        <taxon>Gunneridae</taxon>
        <taxon>Pentapetalae</taxon>
        <taxon>rosids</taxon>
        <taxon>fabids</taxon>
        <taxon>Fagales</taxon>
        <taxon>Juglandaceae</taxon>
        <taxon>Juglans</taxon>
    </lineage>
</organism>
<dbReference type="Gene3D" id="2.170.150.80">
    <property type="entry name" value="NAC domain"/>
    <property type="match status" value="1"/>
</dbReference>
<reference evidence="10 11" key="1">
    <citation type="submission" date="2025-04" db="UniProtKB">
        <authorList>
            <consortium name="RefSeq"/>
        </authorList>
    </citation>
    <scope>IDENTIFICATION</scope>
    <source>
        <tissue evidence="10 11">Leaves</tissue>
    </source>
</reference>
<dbReference type="GO" id="GO:0005634">
    <property type="term" value="C:nucleus"/>
    <property type="evidence" value="ECO:0007669"/>
    <property type="project" value="UniProtKB-SubCell"/>
</dbReference>
<evidence type="ECO:0000259" key="8">
    <source>
        <dbReference type="PROSITE" id="PS51005"/>
    </source>
</evidence>
<evidence type="ECO:0000256" key="3">
    <source>
        <dbReference type="ARBA" id="ARBA00023125"/>
    </source>
</evidence>
<dbReference type="GeneID" id="108991691"/>
<dbReference type="STRING" id="51240.A0A2I4EQ96"/>
<comment type="subcellular location">
    <subcellularLocation>
        <location evidence="1">Nucleus</location>
    </subcellularLocation>
</comment>
<keyword evidence="2" id="KW-0805">Transcription regulation</keyword>
<dbReference type="SUPFAM" id="SSF101941">
    <property type="entry name" value="NAC domain"/>
    <property type="match status" value="1"/>
</dbReference>
<evidence type="ECO:0000313" key="10">
    <source>
        <dbReference type="RefSeq" id="XP_018821572.1"/>
    </source>
</evidence>
<evidence type="ECO:0000256" key="5">
    <source>
        <dbReference type="ARBA" id="ARBA00023242"/>
    </source>
</evidence>
<keyword evidence="5" id="KW-0539">Nucleus</keyword>
<evidence type="ECO:0000313" key="11">
    <source>
        <dbReference type="RefSeq" id="XP_035541764.1"/>
    </source>
</evidence>
<accession>A0A2I4EQ96</accession>
<evidence type="ECO:0000256" key="4">
    <source>
        <dbReference type="ARBA" id="ARBA00023163"/>
    </source>
</evidence>
<feature type="compositionally biased region" description="Polar residues" evidence="6">
    <location>
        <begin position="304"/>
        <end position="313"/>
    </location>
</feature>
<feature type="signal peptide" evidence="7">
    <location>
        <begin position="1"/>
        <end position="27"/>
    </location>
</feature>
<evidence type="ECO:0000256" key="2">
    <source>
        <dbReference type="ARBA" id="ARBA00023015"/>
    </source>
</evidence>
<evidence type="ECO:0000256" key="6">
    <source>
        <dbReference type="SAM" id="MobiDB-lite"/>
    </source>
</evidence>
<name>A0A2I4EQ96_JUGRE</name>
<sequence>MQIPFLKISGFIFVFFCFSFLLSVASGIDPKWTRSMDSTCFSLMNFEVYLLAEIKRKYFPSFTILFFFYHHYYYYYYYFLNRNWQLATWYLTTHLISYFLCQIDEPFFCNLNSEILVGILFPILLDCLTMSSPAVASLGYLKSNCTDEELFLSFEKMISGSQFPSNVITDVNPFLYMPSNLPDGIWFFICSEEIKDNKVGFWKTKGNACEIFSNSVITGLRTTLEFYEGQAPHGCKTDWVMHKHRILQREPCEGSKAKEANFLCRVFLGGEQSQNHEMEQKLASSGIQSENYVHPAKSVAAESSIGQSSTSKPQVIEDDSTSRLALAERFPEPWLENLPEVDYLSGGDYMELLDLDNPASPSSSSENSSCVTMSSDGCFDALALLQDLECGDSQKDVDLKFAVSSSLRPEEGVMFPPTSGSLVTGGRNMLAPEEILNTDCFIPKSAACGQVIDNSFNRAIKNPKTNFGNEGPSSNSRNVTASLNSHIEAPDGENRAAVDRKKNFMKYLCFMAF</sequence>
<dbReference type="Proteomes" id="UP000235220">
    <property type="component" value="Chromosome 15"/>
</dbReference>
<protein>
    <submittedName>
        <fullName evidence="10 11">NAC domain-containing protein 62-like isoform X1</fullName>
    </submittedName>
</protein>
<dbReference type="PROSITE" id="PS51005">
    <property type="entry name" value="NAC"/>
    <property type="match status" value="1"/>
</dbReference>
<dbReference type="RefSeq" id="XP_035541764.1">
    <property type="nucleotide sequence ID" value="XM_035685871.1"/>
</dbReference>
<dbReference type="OrthoDB" id="1625833at2759"/>
<dbReference type="RefSeq" id="XP_018821572.1">
    <property type="nucleotide sequence ID" value="XM_018966027.2"/>
</dbReference>
<gene>
    <name evidence="10 11" type="primary">LOC108991691</name>
</gene>
<feature type="chain" id="PRO_5044574396" evidence="7">
    <location>
        <begin position="28"/>
        <end position="513"/>
    </location>
</feature>
<dbReference type="Gramene" id="Jr15_06180_p1">
    <property type="protein sequence ID" value="cds.Jr15_06180_p1"/>
    <property type="gene ID" value="Jr15_06180"/>
</dbReference>
<feature type="domain" description="NAC" evidence="8">
    <location>
        <begin position="137"/>
        <end position="269"/>
    </location>
</feature>
<dbReference type="GO" id="GO:0006355">
    <property type="term" value="P:regulation of DNA-templated transcription"/>
    <property type="evidence" value="ECO:0007669"/>
    <property type="project" value="InterPro"/>
</dbReference>
<keyword evidence="9" id="KW-1185">Reference proteome</keyword>
<dbReference type="InterPro" id="IPR036093">
    <property type="entry name" value="NAC_dom_sf"/>
</dbReference>
<dbReference type="GO" id="GO:0003677">
    <property type="term" value="F:DNA binding"/>
    <property type="evidence" value="ECO:0007669"/>
    <property type="project" value="UniProtKB-KW"/>
</dbReference>
<dbReference type="InterPro" id="IPR003441">
    <property type="entry name" value="NAC-dom"/>
</dbReference>
<dbReference type="KEGG" id="jre:108991691"/>